<accession>A0A0D1CAJ2</accession>
<evidence type="ECO:0000313" key="2">
    <source>
        <dbReference type="Proteomes" id="UP000000561"/>
    </source>
</evidence>
<protein>
    <submittedName>
        <fullName evidence="1">Uncharacterized protein</fullName>
    </submittedName>
</protein>
<name>A0A0D1CAJ2_MYCMD</name>
<keyword evidence="2" id="KW-1185">Reference proteome</keyword>
<gene>
    <name evidence="1" type="ORF">UMAG_01522</name>
</gene>
<dbReference type="KEGG" id="uma:UMAG_01522"/>
<sequence length="255" mass="29229">MSVDLKAHRLMHFDSRVVLDRSCAAKLQHIDEAEGFCADLGESVPTILPLDRLTKPRYSYLVDLDCFLFVTTWFGRRWLHIAPGVTILSRLFFVAQNIGSYSNWSLSVEFELETGWLIDYVTRRILGAVILQTSALRRGPGIEIDPRASHPPLQRHHNIDEALWSERVFIPATTCYTHTFMCVQQYRGLEYKYAISAGTREWLLSELTSKSERLQRSYVTRIEQASQEVIDNKRLVSPHKSAIKAPNCFIGWGAI</sequence>
<proteinExistence type="predicted"/>
<evidence type="ECO:0000313" key="1">
    <source>
        <dbReference type="EMBL" id="KIS70352.1"/>
    </source>
</evidence>
<dbReference type="AlphaFoldDB" id="A0A0D1CAJ2"/>
<dbReference type="Proteomes" id="UP000000561">
    <property type="component" value="Chromosome 3"/>
</dbReference>
<dbReference type="EMBL" id="CM003142">
    <property type="protein sequence ID" value="KIS70352.1"/>
    <property type="molecule type" value="Genomic_DNA"/>
</dbReference>
<dbReference type="VEuPathDB" id="FungiDB:UMAG_01522"/>
<dbReference type="RefSeq" id="XP_011387557.1">
    <property type="nucleotide sequence ID" value="XM_011389255.1"/>
</dbReference>
<reference evidence="1 2" key="1">
    <citation type="journal article" date="2006" name="Nature">
        <title>Insights from the genome of the biotrophic fungal plant pathogen Ustilago maydis.</title>
        <authorList>
            <person name="Kamper J."/>
            <person name="Kahmann R."/>
            <person name="Bolker M."/>
            <person name="Ma L.J."/>
            <person name="Brefort T."/>
            <person name="Saville B.J."/>
            <person name="Banuett F."/>
            <person name="Kronstad J.W."/>
            <person name="Gold S.E."/>
            <person name="Muller O."/>
            <person name="Perlin M.H."/>
            <person name="Wosten H.A."/>
            <person name="de Vries R."/>
            <person name="Ruiz-Herrera J."/>
            <person name="Reynaga-Pena C.G."/>
            <person name="Snetselaar K."/>
            <person name="McCann M."/>
            <person name="Perez-Martin J."/>
            <person name="Feldbrugge M."/>
            <person name="Basse C.W."/>
            <person name="Steinberg G."/>
            <person name="Ibeas J.I."/>
            <person name="Holloman W."/>
            <person name="Guzman P."/>
            <person name="Farman M."/>
            <person name="Stajich J.E."/>
            <person name="Sentandreu R."/>
            <person name="Gonzalez-Prieto J.M."/>
            <person name="Kennell J.C."/>
            <person name="Molina L."/>
            <person name="Schirawski J."/>
            <person name="Mendoza-Mendoza A."/>
            <person name="Greilinger D."/>
            <person name="Munch K."/>
            <person name="Rossel N."/>
            <person name="Scherer M."/>
            <person name="Vranes M."/>
            <person name="Ladendorf O."/>
            <person name="Vincon V."/>
            <person name="Fuchs U."/>
            <person name="Sandrock B."/>
            <person name="Meng S."/>
            <person name="Ho E.C."/>
            <person name="Cahill M.J."/>
            <person name="Boyce K.J."/>
            <person name="Klose J."/>
            <person name="Klosterman S.J."/>
            <person name="Deelstra H.J."/>
            <person name="Ortiz-Castellanos L."/>
            <person name="Li W."/>
            <person name="Sanchez-Alonso P."/>
            <person name="Schreier P.H."/>
            <person name="Hauser-Hahn I."/>
            <person name="Vaupel M."/>
            <person name="Koopmann E."/>
            <person name="Friedrich G."/>
            <person name="Voss H."/>
            <person name="Schluter T."/>
            <person name="Margolis J."/>
            <person name="Platt D."/>
            <person name="Swimmer C."/>
            <person name="Gnirke A."/>
            <person name="Chen F."/>
            <person name="Vysotskaia V."/>
            <person name="Mannhaupt G."/>
            <person name="Guldener U."/>
            <person name="Munsterkotter M."/>
            <person name="Haase D."/>
            <person name="Oesterheld M."/>
            <person name="Mewes H.W."/>
            <person name="Mauceli E.W."/>
            <person name="DeCaprio D."/>
            <person name="Wade C.M."/>
            <person name="Butler J."/>
            <person name="Young S."/>
            <person name="Jaffe D.B."/>
            <person name="Calvo S."/>
            <person name="Nusbaum C."/>
            <person name="Galagan J."/>
            <person name="Birren B.W."/>
        </authorList>
    </citation>
    <scope>NUCLEOTIDE SEQUENCE [LARGE SCALE GENOMIC DNA]</scope>
    <source>
        <strain evidence="2">DSM 14603 / FGSC 9021 / UM521</strain>
    </source>
</reference>
<organism evidence="1 2">
    <name type="scientific">Mycosarcoma maydis</name>
    <name type="common">Corn smut fungus</name>
    <name type="synonym">Ustilago maydis</name>
    <dbReference type="NCBI Taxonomy" id="5270"/>
    <lineage>
        <taxon>Eukaryota</taxon>
        <taxon>Fungi</taxon>
        <taxon>Dikarya</taxon>
        <taxon>Basidiomycota</taxon>
        <taxon>Ustilaginomycotina</taxon>
        <taxon>Ustilaginomycetes</taxon>
        <taxon>Ustilaginales</taxon>
        <taxon>Ustilaginaceae</taxon>
        <taxon>Mycosarcoma</taxon>
    </lineage>
</organism>
<dbReference type="GeneID" id="23562505"/>
<dbReference type="InParanoid" id="A0A0D1CAJ2"/>